<protein>
    <submittedName>
        <fullName evidence="9">Transporter</fullName>
    </submittedName>
</protein>
<feature type="transmembrane region" description="Helical" evidence="8">
    <location>
        <begin position="161"/>
        <end position="183"/>
    </location>
</feature>
<reference evidence="9 10" key="2">
    <citation type="journal article" date="2016" name="Microb. Ecol.">
        <title>Genome Characteristics of a Novel Type I Methanotroph (Sn10-6) Isolated from a Flooded Indian Rice Field.</title>
        <authorList>
            <person name="Rahalkar M.C."/>
            <person name="Pandit P.S."/>
            <person name="Dhakephalkar P.K."/>
            <person name="Pore S."/>
            <person name="Arora P."/>
            <person name="Kapse N."/>
        </authorList>
    </citation>
    <scope>NUCLEOTIDE SEQUENCE [LARGE SCALE GENOMIC DNA]</scope>
    <source>
        <strain evidence="9 10">Sn10-6</strain>
    </source>
</reference>
<keyword evidence="4" id="KW-1003">Cell membrane</keyword>
<keyword evidence="7 8" id="KW-0472">Membrane</keyword>
<evidence type="ECO:0000256" key="6">
    <source>
        <dbReference type="ARBA" id="ARBA00022989"/>
    </source>
</evidence>
<proteinExistence type="inferred from homology"/>
<evidence type="ECO:0000256" key="5">
    <source>
        <dbReference type="ARBA" id="ARBA00022692"/>
    </source>
</evidence>
<dbReference type="InterPro" id="IPR004776">
    <property type="entry name" value="Mem_transp_PIN-like"/>
</dbReference>
<feature type="transmembrane region" description="Helical" evidence="8">
    <location>
        <begin position="130"/>
        <end position="149"/>
    </location>
</feature>
<dbReference type="Pfam" id="PF03547">
    <property type="entry name" value="Mem_trans"/>
    <property type="match status" value="2"/>
</dbReference>
<feature type="transmembrane region" description="Helical" evidence="8">
    <location>
        <begin position="252"/>
        <end position="272"/>
    </location>
</feature>
<accession>A0A0F3IH90</accession>
<evidence type="ECO:0000256" key="2">
    <source>
        <dbReference type="ARBA" id="ARBA00010145"/>
    </source>
</evidence>
<keyword evidence="10" id="KW-1185">Reference proteome</keyword>
<feature type="transmembrane region" description="Helical" evidence="8">
    <location>
        <begin position="223"/>
        <end position="246"/>
    </location>
</feature>
<dbReference type="EMBL" id="LAJX01000134">
    <property type="protein sequence ID" value="KJV06111.1"/>
    <property type="molecule type" value="Genomic_DNA"/>
</dbReference>
<reference evidence="10" key="1">
    <citation type="submission" date="2015-03" db="EMBL/GenBank/DDBJ databases">
        <title>Draft genome sequence of a novel methanotroph (Sn10-6) isolated from flooded ricefield rhizosphere in India.</title>
        <authorList>
            <person name="Pandit P.S."/>
            <person name="Pore S.D."/>
            <person name="Arora P."/>
            <person name="Kapse N.G."/>
            <person name="Dhakephalkar P.K."/>
            <person name="Rahalkar M.C."/>
        </authorList>
    </citation>
    <scope>NUCLEOTIDE SEQUENCE [LARGE SCALE GENOMIC DNA]</scope>
    <source>
        <strain evidence="10">Sn10-6</strain>
    </source>
</reference>
<organism evidence="9 10">
    <name type="scientific">Methylocucumis oryzae</name>
    <dbReference type="NCBI Taxonomy" id="1632867"/>
    <lineage>
        <taxon>Bacteria</taxon>
        <taxon>Pseudomonadati</taxon>
        <taxon>Pseudomonadota</taxon>
        <taxon>Gammaproteobacteria</taxon>
        <taxon>Methylococcales</taxon>
        <taxon>Methylococcaceae</taxon>
        <taxon>Methylocucumis</taxon>
    </lineage>
</organism>
<evidence type="ECO:0000256" key="4">
    <source>
        <dbReference type="ARBA" id="ARBA00022475"/>
    </source>
</evidence>
<evidence type="ECO:0000313" key="10">
    <source>
        <dbReference type="Proteomes" id="UP000033684"/>
    </source>
</evidence>
<comment type="similarity">
    <text evidence="2">Belongs to the auxin efflux carrier (TC 2.A.69) family.</text>
</comment>
<gene>
    <name evidence="9" type="ORF">VZ94_13440</name>
</gene>
<feature type="transmembrane region" description="Helical" evidence="8">
    <location>
        <begin position="33"/>
        <end position="53"/>
    </location>
</feature>
<dbReference type="RefSeq" id="WP_045779614.1">
    <property type="nucleotide sequence ID" value="NZ_LAJX01000134.1"/>
</dbReference>
<evidence type="ECO:0000313" key="9">
    <source>
        <dbReference type="EMBL" id="KJV06111.1"/>
    </source>
</evidence>
<evidence type="ECO:0000256" key="1">
    <source>
        <dbReference type="ARBA" id="ARBA00004651"/>
    </source>
</evidence>
<dbReference type="AlphaFoldDB" id="A0A0F3IH90"/>
<dbReference type="GO" id="GO:0055085">
    <property type="term" value="P:transmembrane transport"/>
    <property type="evidence" value="ECO:0007669"/>
    <property type="project" value="InterPro"/>
</dbReference>
<dbReference type="GO" id="GO:0005886">
    <property type="term" value="C:plasma membrane"/>
    <property type="evidence" value="ECO:0007669"/>
    <property type="project" value="UniProtKB-SubCell"/>
</dbReference>
<dbReference type="PANTHER" id="PTHR36838:SF3">
    <property type="entry name" value="TRANSPORTER AUXIN EFFLUX CARRIER EC FAMILY"/>
    <property type="match status" value="1"/>
</dbReference>
<feature type="transmembrane region" description="Helical" evidence="8">
    <location>
        <begin position="65"/>
        <end position="86"/>
    </location>
</feature>
<comment type="subcellular location">
    <subcellularLocation>
        <location evidence="1">Cell membrane</location>
        <topology evidence="1">Multi-pass membrane protein</topology>
    </subcellularLocation>
</comment>
<dbReference type="PANTHER" id="PTHR36838">
    <property type="entry name" value="AUXIN EFFLUX CARRIER FAMILY PROTEIN"/>
    <property type="match status" value="1"/>
</dbReference>
<evidence type="ECO:0000256" key="3">
    <source>
        <dbReference type="ARBA" id="ARBA00022448"/>
    </source>
</evidence>
<dbReference type="OrthoDB" id="5291198at2"/>
<feature type="transmembrane region" description="Helical" evidence="8">
    <location>
        <begin position="281"/>
        <end position="300"/>
    </location>
</feature>
<name>A0A0F3IH90_9GAMM</name>
<keyword evidence="3" id="KW-0813">Transport</keyword>
<evidence type="ECO:0000256" key="8">
    <source>
        <dbReference type="SAM" id="Phobius"/>
    </source>
</evidence>
<feature type="transmembrane region" description="Helical" evidence="8">
    <location>
        <begin position="195"/>
        <end position="211"/>
    </location>
</feature>
<dbReference type="InterPro" id="IPR038770">
    <property type="entry name" value="Na+/solute_symporter_sf"/>
</dbReference>
<dbReference type="Gene3D" id="1.20.1530.20">
    <property type="match status" value="1"/>
</dbReference>
<keyword evidence="5 8" id="KW-0812">Transmembrane</keyword>
<keyword evidence="6 8" id="KW-1133">Transmembrane helix</keyword>
<feature type="transmembrane region" description="Helical" evidence="8">
    <location>
        <begin position="93"/>
        <end position="110"/>
    </location>
</feature>
<dbReference type="Proteomes" id="UP000033684">
    <property type="component" value="Unassembled WGS sequence"/>
</dbReference>
<evidence type="ECO:0000256" key="7">
    <source>
        <dbReference type="ARBA" id="ARBA00023136"/>
    </source>
</evidence>
<sequence>MYSTLIQMTLLITCGAIWRQLKPAGLAAEQTRLVLTTVVLYFLLPALVLDVLWTTPVGLEALNYTFLGMASIAIALGLAWMIGILFKFPSRRLGAVMLAAAFPNVTYLGLPVLQEVLGDWSRAVVIQMDLFAATPFLFTVGVMVAKHFGVDTQESSRSHWLFFNTPPFWAAALAVIFGHLGWLPPEWLKGLLQKLSGTVAPLMLFSLGLALNWRSIHIRNVPLIFPAVVIKLLLMPLVVIALAMLLPLADKYKIAAVLDLSMPSMVIGIVFCDRYQLDAELYAMTVIVTTLLSLVVLPFWQTVALNFPW</sequence>
<comment type="caution">
    <text evidence="9">The sequence shown here is derived from an EMBL/GenBank/DDBJ whole genome shotgun (WGS) entry which is preliminary data.</text>
</comment>